<dbReference type="KEGG" id="gfl:GRFL_3410"/>
<sequence>MAHRYLGIFLRIQFLMWTISGIYFSWTEIDEIHGDHFKKRDS</sequence>
<name>A0A1L7IA71_9FLAO</name>
<keyword evidence="2" id="KW-1185">Reference proteome</keyword>
<accession>A0A1L7IA71</accession>
<dbReference type="AlphaFoldDB" id="A0A1L7IA71"/>
<evidence type="ECO:0000313" key="2">
    <source>
        <dbReference type="Proteomes" id="UP000186230"/>
    </source>
</evidence>
<dbReference type="EMBL" id="CP016359">
    <property type="protein sequence ID" value="APU70134.1"/>
    <property type="molecule type" value="Genomic_DNA"/>
</dbReference>
<proteinExistence type="predicted"/>
<reference evidence="1 2" key="1">
    <citation type="submission" date="2016-07" db="EMBL/GenBank/DDBJ databases">
        <title>Multi-omics approach to identify versatile polysaccharide utilization systems of a marine flavobacterium Gramella flava.</title>
        <authorList>
            <person name="Tang K."/>
        </authorList>
    </citation>
    <scope>NUCLEOTIDE SEQUENCE [LARGE SCALE GENOMIC DNA]</scope>
    <source>
        <strain evidence="1 2">JLT2011</strain>
    </source>
</reference>
<dbReference type="Proteomes" id="UP000186230">
    <property type="component" value="Chromosome"/>
</dbReference>
<dbReference type="STRING" id="1229726.GRFL_3410"/>
<organism evidence="1 2">
    <name type="scientific">Christiangramia flava JLT2011</name>
    <dbReference type="NCBI Taxonomy" id="1229726"/>
    <lineage>
        <taxon>Bacteria</taxon>
        <taxon>Pseudomonadati</taxon>
        <taxon>Bacteroidota</taxon>
        <taxon>Flavobacteriia</taxon>
        <taxon>Flavobacteriales</taxon>
        <taxon>Flavobacteriaceae</taxon>
        <taxon>Christiangramia</taxon>
    </lineage>
</organism>
<gene>
    <name evidence="1" type="ORF">GRFL_3410</name>
</gene>
<protein>
    <submittedName>
        <fullName evidence="1">Uncharacterized protein</fullName>
    </submittedName>
</protein>
<evidence type="ECO:0000313" key="1">
    <source>
        <dbReference type="EMBL" id="APU70134.1"/>
    </source>
</evidence>